<dbReference type="PROSITE" id="PS51186">
    <property type="entry name" value="GNAT"/>
    <property type="match status" value="1"/>
</dbReference>
<dbReference type="Gene3D" id="3.40.630.30">
    <property type="match status" value="1"/>
</dbReference>
<organism evidence="4 5">
    <name type="scientific">Adlercreutzia hattorii</name>
    <dbReference type="NCBI Taxonomy" id="2707299"/>
    <lineage>
        <taxon>Bacteria</taxon>
        <taxon>Bacillati</taxon>
        <taxon>Actinomycetota</taxon>
        <taxon>Coriobacteriia</taxon>
        <taxon>Eggerthellales</taxon>
        <taxon>Eggerthellaceae</taxon>
        <taxon>Adlercreutzia</taxon>
    </lineage>
</organism>
<name>A0A6F8SNC7_9ACTN</name>
<dbReference type="CDD" id="cd04301">
    <property type="entry name" value="NAT_SF"/>
    <property type="match status" value="1"/>
</dbReference>
<dbReference type="KEGG" id="ahat:ADCFC_23580"/>
<keyword evidence="2" id="KW-0012">Acyltransferase</keyword>
<dbReference type="Proteomes" id="UP000501727">
    <property type="component" value="Chromosome"/>
</dbReference>
<evidence type="ECO:0000259" key="3">
    <source>
        <dbReference type="PROSITE" id="PS51186"/>
    </source>
</evidence>
<dbReference type="Pfam" id="PF13508">
    <property type="entry name" value="Acetyltransf_7"/>
    <property type="match status" value="1"/>
</dbReference>
<feature type="domain" description="N-acetyltransferase" evidence="3">
    <location>
        <begin position="8"/>
        <end position="152"/>
    </location>
</feature>
<dbReference type="PANTHER" id="PTHR43800">
    <property type="entry name" value="PEPTIDYL-LYSINE N-ACETYLTRANSFERASE YJAB"/>
    <property type="match status" value="1"/>
</dbReference>
<dbReference type="InterPro" id="IPR000182">
    <property type="entry name" value="GNAT_dom"/>
</dbReference>
<accession>A0A6F8SNC7</accession>
<proteinExistence type="predicted"/>
<dbReference type="EMBL" id="AP022829">
    <property type="protein sequence ID" value="BCA89739.1"/>
    <property type="molecule type" value="Genomic_DNA"/>
</dbReference>
<dbReference type="PANTHER" id="PTHR43800:SF1">
    <property type="entry name" value="PEPTIDYL-LYSINE N-ACETYLTRANSFERASE YJAB"/>
    <property type="match status" value="1"/>
</dbReference>
<keyword evidence="5" id="KW-1185">Reference proteome</keyword>
<dbReference type="InterPro" id="IPR016181">
    <property type="entry name" value="Acyl_CoA_acyltransferase"/>
</dbReference>
<keyword evidence="1 4" id="KW-0808">Transferase</keyword>
<evidence type="ECO:0000256" key="2">
    <source>
        <dbReference type="ARBA" id="ARBA00023315"/>
    </source>
</evidence>
<reference evidence="5" key="1">
    <citation type="journal article" date="2020" name="Microbiol. Resour. Announc.">
        <title>Complete Genome Sequence of Adlercreutzia sp. Strain 8CFCBH1, a Potent Producer of Equol, Isolated from Healthy Japanese Feces.</title>
        <authorList>
            <person name="Ogata Y."/>
            <person name="Sakamoto M."/>
            <person name="Ohkuma M."/>
            <person name="Hattori M."/>
            <person name="Suda W."/>
        </authorList>
    </citation>
    <scope>NUCLEOTIDE SEQUENCE [LARGE SCALE GENOMIC DNA]</scope>
    <source>
        <strain evidence="5">8CFCBH1</strain>
    </source>
</reference>
<sequence length="158" mass="17176">MAFCVEDIELGDDTSLLAELVACWRASVEATHTFLTPDDIERIAGYVPGAIASVAHLTVCRDESDQVAGFIGVDGAMIEMLFIHPSLRGCGLGPLLLDHAISEHGVTLVDVNEQNEQAVGFYEHCGFEVFDRSATDAMGDPFPILHMHLPRQHEIATD</sequence>
<dbReference type="AlphaFoldDB" id="A0A6F8SNC7"/>
<dbReference type="GO" id="GO:0016747">
    <property type="term" value="F:acyltransferase activity, transferring groups other than amino-acyl groups"/>
    <property type="evidence" value="ECO:0007669"/>
    <property type="project" value="InterPro"/>
</dbReference>
<evidence type="ECO:0000313" key="5">
    <source>
        <dbReference type="Proteomes" id="UP000501727"/>
    </source>
</evidence>
<protein>
    <submittedName>
        <fullName evidence="4">Acetyltransferase</fullName>
    </submittedName>
</protein>
<evidence type="ECO:0000256" key="1">
    <source>
        <dbReference type="ARBA" id="ARBA00022679"/>
    </source>
</evidence>
<dbReference type="RefSeq" id="WP_173114795.1">
    <property type="nucleotide sequence ID" value="NZ_AP022829.1"/>
</dbReference>
<evidence type="ECO:0000313" key="4">
    <source>
        <dbReference type="EMBL" id="BCA89739.1"/>
    </source>
</evidence>
<reference evidence="5" key="2">
    <citation type="submission" date="2020-03" db="EMBL/GenBank/DDBJ databases">
        <title>Complete Genome Sequence of Adlercreutzia sp. strain 8CFCBH1 Producing Equol, Isolated from Healthy Japanese Feces.</title>
        <authorList>
            <person name="Ogata Y."/>
            <person name="Sakamoto M."/>
            <person name="Ohkuma M."/>
            <person name="Hattori M."/>
            <person name="Suda W."/>
        </authorList>
    </citation>
    <scope>NUCLEOTIDE SEQUENCE [LARGE SCALE GENOMIC DNA]</scope>
    <source>
        <strain evidence="5">8CFCBH1</strain>
    </source>
</reference>
<gene>
    <name evidence="4" type="primary">wecD</name>
    <name evidence="4" type="ORF">ADCFC_22360</name>
</gene>
<dbReference type="SUPFAM" id="SSF55729">
    <property type="entry name" value="Acyl-CoA N-acyltransferases (Nat)"/>
    <property type="match status" value="1"/>
</dbReference>